<organism evidence="3 4">
    <name type="scientific">Sporocytophaga myxococcoides</name>
    <dbReference type="NCBI Taxonomy" id="153721"/>
    <lineage>
        <taxon>Bacteria</taxon>
        <taxon>Pseudomonadati</taxon>
        <taxon>Bacteroidota</taxon>
        <taxon>Cytophagia</taxon>
        <taxon>Cytophagales</taxon>
        <taxon>Cytophagaceae</taxon>
        <taxon>Sporocytophaga</taxon>
    </lineage>
</organism>
<dbReference type="GO" id="GO:0004553">
    <property type="term" value="F:hydrolase activity, hydrolyzing O-glycosyl compounds"/>
    <property type="evidence" value="ECO:0007669"/>
    <property type="project" value="UniProtKB-ARBA"/>
</dbReference>
<dbReference type="SUPFAM" id="SSF49899">
    <property type="entry name" value="Concanavalin A-like lectins/glucanases"/>
    <property type="match status" value="1"/>
</dbReference>
<dbReference type="Pfam" id="PF13385">
    <property type="entry name" value="Laminin_G_3"/>
    <property type="match status" value="1"/>
</dbReference>
<reference evidence="3 4" key="1">
    <citation type="submission" date="2014-09" db="EMBL/GenBank/DDBJ databases">
        <title>Sporocytophaga myxococcoides PG-01 genome sequencing.</title>
        <authorList>
            <person name="Liu L."/>
            <person name="Gao P.J."/>
            <person name="Chen G.J."/>
            <person name="Wang L.S."/>
        </authorList>
    </citation>
    <scope>NUCLEOTIDE SEQUENCE [LARGE SCALE GENOMIC DNA]</scope>
    <source>
        <strain evidence="3 4">PG-01</strain>
    </source>
</reference>
<protein>
    <recommendedName>
        <fullName evidence="5">LamG-like jellyroll fold domain-containing protein</fullName>
    </recommendedName>
</protein>
<accession>A0A098LHU3</accession>
<sequence>MRNKYLQFLYKPFLGLVLIGACCFIEKAKAQPQEGLLHYYQFNGSLSNAASTHTIQGGSNYSDNRFYIGQTSYYVQNDADIIDNAGIPNLPSGNAARSIAFWFQISATSGSYYLFNYGSTGSGFFITHNNSNGTMSVGDGANYIFPSAGSSTTWRHVVVTYAQGKLITYINGVKKLEGDFNFNTGTNLVSRIGRTQSFTSKGFKIDDLFIYDRAITGAEVEELYNLKCLPDPVATVATNPICAGESTILNFSSNVKVYATDAGGESLTFNDVFTTPQLTSTTIFYIQSGGSACLSNMVSVTVNVKPKAGKPILKMHDYNDVNLCDSGTVKLAVEEHEYLTTNWYAKITGGDPVASGATVFIPGVKASTSFYAAYEGEGHCPSSRTEMRVDVDKRPVAKLTSDLTEICKGEAVVFGGFENVNYTIFQNNKAIKSGDFMFGPSTFTDSPEVTSTYVLTVGDWIGCMGADTLVITVNDLPQPGIIQNGTILTTEEEYQSYQWFKDGIALTNEVAETYEFTEDGDYSVLVTNDNGCSAKSDAKSVVITSLYKKGLSKVSNLYPNPTNSTLYVELKEAGQIKILSIFGEQLETYIAPAGTVTVDVSNLNTGVYMLQTDKGESIRFTKN</sequence>
<feature type="domain" description="Secretion system C-terminal sorting" evidence="1">
    <location>
        <begin position="557"/>
        <end position="616"/>
    </location>
</feature>
<dbReference type="eggNOG" id="COG2911">
    <property type="taxonomic scope" value="Bacteria"/>
</dbReference>
<dbReference type="EMBL" id="BBLT01000006">
    <property type="protein sequence ID" value="GAL85992.1"/>
    <property type="molecule type" value="Genomic_DNA"/>
</dbReference>
<dbReference type="RefSeq" id="WP_045465083.1">
    <property type="nucleotide sequence ID" value="NZ_BBLT01000006.1"/>
</dbReference>
<feature type="domain" description="Ig-like" evidence="2">
    <location>
        <begin position="319"/>
        <end position="391"/>
    </location>
</feature>
<evidence type="ECO:0000259" key="1">
    <source>
        <dbReference type="Pfam" id="PF18962"/>
    </source>
</evidence>
<dbReference type="OrthoDB" id="966171at2"/>
<name>A0A098LHU3_9BACT</name>
<dbReference type="InterPro" id="IPR013320">
    <property type="entry name" value="ConA-like_dom_sf"/>
</dbReference>
<dbReference type="Proteomes" id="UP000030185">
    <property type="component" value="Unassembled WGS sequence"/>
</dbReference>
<dbReference type="GO" id="GO:0005975">
    <property type="term" value="P:carbohydrate metabolic process"/>
    <property type="evidence" value="ECO:0007669"/>
    <property type="project" value="UniProtKB-ARBA"/>
</dbReference>
<evidence type="ECO:0008006" key="5">
    <source>
        <dbReference type="Google" id="ProtNLM"/>
    </source>
</evidence>
<dbReference type="Gene3D" id="2.60.40.10">
    <property type="entry name" value="Immunoglobulins"/>
    <property type="match status" value="1"/>
</dbReference>
<dbReference type="InterPro" id="IPR013783">
    <property type="entry name" value="Ig-like_fold"/>
</dbReference>
<evidence type="ECO:0000259" key="2">
    <source>
        <dbReference type="Pfam" id="PF19081"/>
    </source>
</evidence>
<dbReference type="InterPro" id="IPR026444">
    <property type="entry name" value="Secre_tail"/>
</dbReference>
<evidence type="ECO:0000313" key="3">
    <source>
        <dbReference type="EMBL" id="GAL85992.1"/>
    </source>
</evidence>
<proteinExistence type="predicted"/>
<evidence type="ECO:0000313" key="4">
    <source>
        <dbReference type="Proteomes" id="UP000030185"/>
    </source>
</evidence>
<feature type="domain" description="Ig-like" evidence="2">
    <location>
        <begin position="232"/>
        <end position="306"/>
    </location>
</feature>
<dbReference type="Pfam" id="PF19081">
    <property type="entry name" value="Ig_7"/>
    <property type="match status" value="2"/>
</dbReference>
<dbReference type="InterPro" id="IPR044023">
    <property type="entry name" value="Ig_7"/>
</dbReference>
<dbReference type="eggNOG" id="COG4886">
    <property type="taxonomic scope" value="Bacteria"/>
</dbReference>
<gene>
    <name evidence="3" type="ORF">MYP_3221</name>
</gene>
<dbReference type="STRING" id="153721.MYP_3221"/>
<dbReference type="NCBIfam" id="TIGR04183">
    <property type="entry name" value="Por_Secre_tail"/>
    <property type="match status" value="1"/>
</dbReference>
<dbReference type="Pfam" id="PF18962">
    <property type="entry name" value="Por_Secre_tail"/>
    <property type="match status" value="1"/>
</dbReference>
<dbReference type="PROSITE" id="PS51257">
    <property type="entry name" value="PROKAR_LIPOPROTEIN"/>
    <property type="match status" value="1"/>
</dbReference>
<dbReference type="Gene3D" id="2.60.120.200">
    <property type="match status" value="1"/>
</dbReference>
<keyword evidence="4" id="KW-1185">Reference proteome</keyword>
<comment type="caution">
    <text evidence="3">The sequence shown here is derived from an EMBL/GenBank/DDBJ whole genome shotgun (WGS) entry which is preliminary data.</text>
</comment>
<dbReference type="AlphaFoldDB" id="A0A098LHU3"/>